<dbReference type="Proteomes" id="UP000231279">
    <property type="component" value="Unassembled WGS sequence"/>
</dbReference>
<dbReference type="AlphaFoldDB" id="A0A2G9HIS1"/>
<name>A0A2G9HIS1_9LAMI</name>
<keyword evidence="2" id="KW-1185">Reference proteome</keyword>
<proteinExistence type="predicted"/>
<reference evidence="2" key="1">
    <citation type="journal article" date="2018" name="Gigascience">
        <title>Genome assembly of the Pink Ipe (Handroanthus impetiginosus, Bignoniaceae), a highly valued, ecologically keystone Neotropical timber forest tree.</title>
        <authorList>
            <person name="Silva-Junior O.B."/>
            <person name="Grattapaglia D."/>
            <person name="Novaes E."/>
            <person name="Collevatti R.G."/>
        </authorList>
    </citation>
    <scope>NUCLEOTIDE SEQUENCE [LARGE SCALE GENOMIC DNA]</scope>
    <source>
        <strain evidence="2">cv. UFG-1</strain>
    </source>
</reference>
<accession>A0A2G9HIS1</accession>
<gene>
    <name evidence="1" type="ORF">CDL12_09918</name>
</gene>
<protein>
    <submittedName>
        <fullName evidence="1">Uncharacterized protein</fullName>
    </submittedName>
</protein>
<dbReference type="EMBL" id="NKXS01001671">
    <property type="protein sequence ID" value="PIN17432.1"/>
    <property type="molecule type" value="Genomic_DNA"/>
</dbReference>
<organism evidence="1 2">
    <name type="scientific">Handroanthus impetiginosus</name>
    <dbReference type="NCBI Taxonomy" id="429701"/>
    <lineage>
        <taxon>Eukaryota</taxon>
        <taxon>Viridiplantae</taxon>
        <taxon>Streptophyta</taxon>
        <taxon>Embryophyta</taxon>
        <taxon>Tracheophyta</taxon>
        <taxon>Spermatophyta</taxon>
        <taxon>Magnoliopsida</taxon>
        <taxon>eudicotyledons</taxon>
        <taxon>Gunneridae</taxon>
        <taxon>Pentapetalae</taxon>
        <taxon>asterids</taxon>
        <taxon>lamiids</taxon>
        <taxon>Lamiales</taxon>
        <taxon>Bignoniaceae</taxon>
        <taxon>Crescentiina</taxon>
        <taxon>Tabebuia alliance</taxon>
        <taxon>Handroanthus</taxon>
    </lineage>
</organism>
<comment type="caution">
    <text evidence="1">The sequence shown here is derived from an EMBL/GenBank/DDBJ whole genome shotgun (WGS) entry which is preliminary data.</text>
</comment>
<evidence type="ECO:0000313" key="2">
    <source>
        <dbReference type="Proteomes" id="UP000231279"/>
    </source>
</evidence>
<sequence length="59" mass="6521">MFLSHPGFECGAGSLAMGFWRSMSVSSTSSNALHLLLRGPYNESRLELLSFWDMLEVGP</sequence>
<evidence type="ECO:0000313" key="1">
    <source>
        <dbReference type="EMBL" id="PIN17432.1"/>
    </source>
</evidence>